<dbReference type="Proteomes" id="UP001064048">
    <property type="component" value="Chromosome Z"/>
</dbReference>
<reference evidence="1 2" key="1">
    <citation type="journal article" date="2022" name="Genome Biol. Evol.">
        <title>The Spruce Budworm Genome: Reconstructing the Evolutionary History of Antifreeze Proteins.</title>
        <authorList>
            <person name="Beliveau C."/>
            <person name="Gagne P."/>
            <person name="Picq S."/>
            <person name="Vernygora O."/>
            <person name="Keeling C.I."/>
            <person name="Pinkney K."/>
            <person name="Doucet D."/>
            <person name="Wen F."/>
            <person name="Johnston J.S."/>
            <person name="Maaroufi H."/>
            <person name="Boyle B."/>
            <person name="Laroche J."/>
            <person name="Dewar K."/>
            <person name="Juretic N."/>
            <person name="Blackburn G."/>
            <person name="Nisole A."/>
            <person name="Brunet B."/>
            <person name="Brandao M."/>
            <person name="Lumley L."/>
            <person name="Duan J."/>
            <person name="Quan G."/>
            <person name="Lucarotti C.J."/>
            <person name="Roe A.D."/>
            <person name="Sperling F.A.H."/>
            <person name="Levesque R.C."/>
            <person name="Cusson M."/>
        </authorList>
    </citation>
    <scope>NUCLEOTIDE SEQUENCE [LARGE SCALE GENOMIC DNA]</scope>
    <source>
        <strain evidence="1">Glfc:IPQL:Cfum</strain>
    </source>
</reference>
<comment type="caution">
    <text evidence="1">The sequence shown here is derived from an EMBL/GenBank/DDBJ whole genome shotgun (WGS) entry which is preliminary data.</text>
</comment>
<evidence type="ECO:0000313" key="2">
    <source>
        <dbReference type="Proteomes" id="UP001064048"/>
    </source>
</evidence>
<protein>
    <submittedName>
        <fullName evidence="1">Uncharacterized protein</fullName>
    </submittedName>
</protein>
<proteinExistence type="predicted"/>
<evidence type="ECO:0000313" key="1">
    <source>
        <dbReference type="EMBL" id="KAI8429477.1"/>
    </source>
</evidence>
<gene>
    <name evidence="1" type="ORF">MSG28_000113</name>
</gene>
<keyword evidence="2" id="KW-1185">Reference proteome</keyword>
<organism evidence="1 2">
    <name type="scientific">Choristoneura fumiferana</name>
    <name type="common">Spruce budworm moth</name>
    <name type="synonym">Archips fumiferana</name>
    <dbReference type="NCBI Taxonomy" id="7141"/>
    <lineage>
        <taxon>Eukaryota</taxon>
        <taxon>Metazoa</taxon>
        <taxon>Ecdysozoa</taxon>
        <taxon>Arthropoda</taxon>
        <taxon>Hexapoda</taxon>
        <taxon>Insecta</taxon>
        <taxon>Pterygota</taxon>
        <taxon>Neoptera</taxon>
        <taxon>Endopterygota</taxon>
        <taxon>Lepidoptera</taxon>
        <taxon>Glossata</taxon>
        <taxon>Ditrysia</taxon>
        <taxon>Tortricoidea</taxon>
        <taxon>Tortricidae</taxon>
        <taxon>Tortricinae</taxon>
        <taxon>Choristoneura</taxon>
    </lineage>
</organism>
<sequence length="131" mass="14565">MYALAARDINQLELADMVDGQTRDAKRVYKKTSIDGFAAHRSMPPRAIALLALGLLFPFEIIEIHISTGTNKQRAYNMKNAPPYMARATPILMRMEPTALVVFGGRLKAYHDTSMLAGEEADLKIPMISEV</sequence>
<accession>A0ACC0JZ68</accession>
<dbReference type="EMBL" id="CM046131">
    <property type="protein sequence ID" value="KAI8429477.1"/>
    <property type="molecule type" value="Genomic_DNA"/>
</dbReference>
<name>A0ACC0JZ68_CHOFU</name>